<evidence type="ECO:0000256" key="5">
    <source>
        <dbReference type="RuleBase" id="RU004478"/>
    </source>
</evidence>
<dbReference type="InterPro" id="IPR009012">
    <property type="entry name" value="GrpE_head"/>
</dbReference>
<comment type="subunit">
    <text evidence="3">Homodimer.</text>
</comment>
<dbReference type="GO" id="GO:0005737">
    <property type="term" value="C:cytoplasm"/>
    <property type="evidence" value="ECO:0007669"/>
    <property type="project" value="UniProtKB-SubCell"/>
</dbReference>
<dbReference type="Proteomes" id="UP000178413">
    <property type="component" value="Unassembled WGS sequence"/>
</dbReference>
<evidence type="ECO:0000256" key="1">
    <source>
        <dbReference type="ARBA" id="ARBA00009054"/>
    </source>
</evidence>
<dbReference type="InterPro" id="IPR000740">
    <property type="entry name" value="GrpE"/>
</dbReference>
<dbReference type="PROSITE" id="PS01071">
    <property type="entry name" value="GRPE"/>
    <property type="match status" value="1"/>
</dbReference>
<comment type="subcellular location">
    <subcellularLocation>
        <location evidence="3">Cytoplasm</location>
    </subcellularLocation>
</comment>
<dbReference type="AlphaFoldDB" id="A0A1G2MJC9"/>
<dbReference type="EMBL" id="MHRM01000014">
    <property type="protein sequence ID" value="OHA23976.1"/>
    <property type="molecule type" value="Genomic_DNA"/>
</dbReference>
<dbReference type="PANTHER" id="PTHR21237">
    <property type="entry name" value="GRPE PROTEIN"/>
    <property type="match status" value="1"/>
</dbReference>
<keyword evidence="2 3" id="KW-0143">Chaperone</keyword>
<dbReference type="SUPFAM" id="SSF51064">
    <property type="entry name" value="Head domain of nucleotide exchange factor GrpE"/>
    <property type="match status" value="1"/>
</dbReference>
<dbReference type="GO" id="GO:0051087">
    <property type="term" value="F:protein-folding chaperone binding"/>
    <property type="evidence" value="ECO:0007669"/>
    <property type="project" value="InterPro"/>
</dbReference>
<keyword evidence="6" id="KW-0175">Coiled coil</keyword>
<accession>A0A1G2MJC9</accession>
<dbReference type="PRINTS" id="PR00773">
    <property type="entry name" value="GRPEPROTEIN"/>
</dbReference>
<name>A0A1G2MJC9_9BACT</name>
<dbReference type="GO" id="GO:0051082">
    <property type="term" value="F:unfolded protein binding"/>
    <property type="evidence" value="ECO:0007669"/>
    <property type="project" value="TreeGrafter"/>
</dbReference>
<dbReference type="InterPro" id="IPR013805">
    <property type="entry name" value="GrpE_CC"/>
</dbReference>
<comment type="similarity">
    <text evidence="1 3 5">Belongs to the GrpE family.</text>
</comment>
<evidence type="ECO:0000256" key="4">
    <source>
        <dbReference type="RuleBase" id="RU000639"/>
    </source>
</evidence>
<keyword evidence="3 4" id="KW-0346">Stress response</keyword>
<protein>
    <recommendedName>
        <fullName evidence="3 4">Protein GrpE</fullName>
    </recommendedName>
    <alternativeName>
        <fullName evidence="3">HSP-70 cofactor</fullName>
    </alternativeName>
</protein>
<keyword evidence="3" id="KW-0963">Cytoplasm</keyword>
<reference evidence="7 8" key="1">
    <citation type="journal article" date="2016" name="Nat. Commun.">
        <title>Thousands of microbial genomes shed light on interconnected biogeochemical processes in an aquifer system.</title>
        <authorList>
            <person name="Anantharaman K."/>
            <person name="Brown C.T."/>
            <person name="Hug L.A."/>
            <person name="Sharon I."/>
            <person name="Castelle C.J."/>
            <person name="Probst A.J."/>
            <person name="Thomas B.C."/>
            <person name="Singh A."/>
            <person name="Wilkins M.J."/>
            <person name="Karaoz U."/>
            <person name="Brodie E.L."/>
            <person name="Williams K.H."/>
            <person name="Hubbard S.S."/>
            <person name="Banfield J.F."/>
        </authorList>
    </citation>
    <scope>NUCLEOTIDE SEQUENCE [LARGE SCALE GENOMIC DNA]</scope>
</reference>
<evidence type="ECO:0000313" key="8">
    <source>
        <dbReference type="Proteomes" id="UP000178413"/>
    </source>
</evidence>
<dbReference type="CDD" id="cd00446">
    <property type="entry name" value="GrpE"/>
    <property type="match status" value="1"/>
</dbReference>
<dbReference type="SUPFAM" id="SSF58014">
    <property type="entry name" value="Coiled-coil domain of nucleotide exchange factor GrpE"/>
    <property type="match status" value="1"/>
</dbReference>
<dbReference type="GO" id="GO:0000774">
    <property type="term" value="F:adenyl-nucleotide exchange factor activity"/>
    <property type="evidence" value="ECO:0007669"/>
    <property type="project" value="InterPro"/>
</dbReference>
<dbReference type="GO" id="GO:0006457">
    <property type="term" value="P:protein folding"/>
    <property type="evidence" value="ECO:0007669"/>
    <property type="project" value="InterPro"/>
</dbReference>
<gene>
    <name evidence="3" type="primary">grpE</name>
    <name evidence="7" type="ORF">A3D50_02085</name>
</gene>
<sequence length="196" mass="22718">MKDLDKENDIVIEENTNIADDSAKLDDSVVAEENAAEALKKLREKLKKCEVEKQEYLVGWQRAKADMVNARKRDESERLEFIKFSNERIVSDLIPVLESFDMAMGNKETWEKVEKNWRTGVEYIYSQFRKTLSDYGLQEIDPINQKFDHSLHEASSYEPVNDQNLDHSILEVVQKGYSLNGKVLKAARVKVGEFKK</sequence>
<dbReference type="STRING" id="1802308.A3D50_02085"/>
<dbReference type="Pfam" id="PF01025">
    <property type="entry name" value="GrpE"/>
    <property type="match status" value="1"/>
</dbReference>
<dbReference type="PANTHER" id="PTHR21237:SF23">
    <property type="entry name" value="GRPE PROTEIN HOMOLOG, MITOCHONDRIAL"/>
    <property type="match status" value="1"/>
</dbReference>
<dbReference type="Gene3D" id="3.90.20.20">
    <property type="match status" value="1"/>
</dbReference>
<organism evidence="7 8">
    <name type="scientific">Candidatus Taylorbacteria bacterium RIFCSPHIGHO2_02_FULL_44_12</name>
    <dbReference type="NCBI Taxonomy" id="1802308"/>
    <lineage>
        <taxon>Bacteria</taxon>
        <taxon>Candidatus Tayloriibacteriota</taxon>
    </lineage>
</organism>
<proteinExistence type="inferred from homology"/>
<comment type="function">
    <text evidence="3 4">Participates actively in the response to hyperosmotic and heat shock by preventing the aggregation of stress-denatured proteins, in association with DnaK and GrpE. It is the nucleotide exchange factor for DnaK and may function as a thermosensor. Unfolded proteins bind initially to DnaJ; upon interaction with the DnaJ-bound protein, DnaK hydrolyzes its bound ATP, resulting in the formation of a stable complex. GrpE releases ADP from DnaK; ATP binding to DnaK triggers the release of the substrate protein, thus completing the reaction cycle. Several rounds of ATP-dependent interactions between DnaJ, DnaK and GrpE are required for fully efficient folding.</text>
</comment>
<evidence type="ECO:0000256" key="3">
    <source>
        <dbReference type="HAMAP-Rule" id="MF_01151"/>
    </source>
</evidence>
<feature type="coiled-coil region" evidence="6">
    <location>
        <begin position="32"/>
        <end position="59"/>
    </location>
</feature>
<evidence type="ECO:0000256" key="6">
    <source>
        <dbReference type="SAM" id="Coils"/>
    </source>
</evidence>
<evidence type="ECO:0000313" key="7">
    <source>
        <dbReference type="EMBL" id="OHA23976.1"/>
    </source>
</evidence>
<dbReference type="HAMAP" id="MF_01151">
    <property type="entry name" value="GrpE"/>
    <property type="match status" value="1"/>
</dbReference>
<dbReference type="Gene3D" id="2.30.22.10">
    <property type="entry name" value="Head domain of nucleotide exchange factor GrpE"/>
    <property type="match status" value="1"/>
</dbReference>
<evidence type="ECO:0000256" key="2">
    <source>
        <dbReference type="ARBA" id="ARBA00023186"/>
    </source>
</evidence>
<dbReference type="GO" id="GO:0042803">
    <property type="term" value="F:protein homodimerization activity"/>
    <property type="evidence" value="ECO:0007669"/>
    <property type="project" value="InterPro"/>
</dbReference>
<comment type="caution">
    <text evidence="7">The sequence shown here is derived from an EMBL/GenBank/DDBJ whole genome shotgun (WGS) entry which is preliminary data.</text>
</comment>